<evidence type="ECO:0000313" key="4">
    <source>
        <dbReference type="EMBL" id="MFD2563894.1"/>
    </source>
</evidence>
<keyword evidence="5" id="KW-1185">Reference proteome</keyword>
<comment type="caution">
    <text evidence="4">The sequence shown here is derived from an EMBL/GenBank/DDBJ whole genome shotgun (WGS) entry which is preliminary data.</text>
</comment>
<feature type="compositionally biased region" description="Low complexity" evidence="2">
    <location>
        <begin position="53"/>
        <end position="66"/>
    </location>
</feature>
<dbReference type="Pfam" id="PF18962">
    <property type="entry name" value="Por_Secre_tail"/>
    <property type="match status" value="1"/>
</dbReference>
<gene>
    <name evidence="4" type="ORF">ACFSR1_14535</name>
</gene>
<dbReference type="InterPro" id="IPR002126">
    <property type="entry name" value="Cadherin-like_dom"/>
</dbReference>
<dbReference type="InterPro" id="IPR026444">
    <property type="entry name" value="Secre_tail"/>
</dbReference>
<sequence>MKRYEIRNITFLVVFLLVGVYAQSQILWYGDPNKSVNSSFRRFDSGNAGDNCSNQSNNASTATTTNDSQYGKVWKIRKPKGQKRGEFARTTGTVNNYIPKDGDIVYYGWRWKIESTPNITGGIAVWQWKTDAGNQNNTQNYPLNMGYGNGKLTLSAWGPCYPSWNSCSGSISKRKTTLWTKSIPENTWVSFVLKIKMSRNKDVGYVELWYNGTKQTLSNSGFQDYQVNLSSDKKRAYHKTFDGSVVYPKWGAYNSNACNFDVTTYYDEMRIAKDLASATPSGVNTGGGSNTPPSVAITSPNANGNYTQGDDIPVNINANDSDGSITKHEVYVNGSLVDTDGSNYSAHIIQNAQPGNYQVKVTVTDNDNATASATRNFTVSSQTSNQSPNVSFATPSGNITVQEGYDLVVRANASDSDGSISNVKLYINNELIRQESYAPYEWGHEGSPNPQEVNGRSAGTYTVKAVATDNEGKTGQATFTLTVQSTDTGGGGNGNNCSYGTPVNSGIPAMDKVTYSNVHVLGSGGPSLSNFRKFTINWSPQYNGLYQFAFNTSNGSPNWYVDFKNNMTYQLKNANPEVTLNNTGFGGLDGSYWVARDGANFVMVSKTKDFTLYFSNSSSAPGCNRAPEIEKGDDTMLVYPNPVQGNVLNIVGLSAKQKVLQVLDLQGRVIKELNTNNATESMDISELPSGPYLLISRSKNAKQSLLFIK</sequence>
<dbReference type="RefSeq" id="WP_378293695.1">
    <property type="nucleotide sequence ID" value="NZ_JBHULE010000019.1"/>
</dbReference>
<keyword evidence="1" id="KW-0732">Signal</keyword>
<dbReference type="NCBIfam" id="TIGR04183">
    <property type="entry name" value="Por_Secre_tail"/>
    <property type="match status" value="1"/>
</dbReference>
<evidence type="ECO:0000313" key="5">
    <source>
        <dbReference type="Proteomes" id="UP001597319"/>
    </source>
</evidence>
<evidence type="ECO:0000259" key="3">
    <source>
        <dbReference type="PROSITE" id="PS50268"/>
    </source>
</evidence>
<proteinExistence type="predicted"/>
<accession>A0ABW5LJA1</accession>
<feature type="domain" description="Cadherin" evidence="3">
    <location>
        <begin position="340"/>
        <end position="504"/>
    </location>
</feature>
<dbReference type="Pfam" id="PF17957">
    <property type="entry name" value="Big_7"/>
    <property type="match status" value="2"/>
</dbReference>
<name>A0ABW5LJA1_9FLAO</name>
<protein>
    <submittedName>
        <fullName evidence="4">Ig-like domain-containing protein</fullName>
    </submittedName>
</protein>
<dbReference type="Proteomes" id="UP001597319">
    <property type="component" value="Unassembled WGS sequence"/>
</dbReference>
<feature type="region of interest" description="Disordered" evidence="2">
    <location>
        <begin position="47"/>
        <end position="66"/>
    </location>
</feature>
<dbReference type="CDD" id="cd00146">
    <property type="entry name" value="PKD"/>
    <property type="match status" value="1"/>
</dbReference>
<dbReference type="EMBL" id="JBHULE010000019">
    <property type="protein sequence ID" value="MFD2563894.1"/>
    <property type="molecule type" value="Genomic_DNA"/>
</dbReference>
<dbReference type="SUPFAM" id="SSF49299">
    <property type="entry name" value="PKD domain"/>
    <property type="match status" value="1"/>
</dbReference>
<dbReference type="Gene3D" id="2.60.40.10">
    <property type="entry name" value="Immunoglobulins"/>
    <property type="match status" value="2"/>
</dbReference>
<dbReference type="InterPro" id="IPR035986">
    <property type="entry name" value="PKD_dom_sf"/>
</dbReference>
<evidence type="ECO:0000256" key="1">
    <source>
        <dbReference type="ARBA" id="ARBA00022729"/>
    </source>
</evidence>
<evidence type="ECO:0000256" key="2">
    <source>
        <dbReference type="SAM" id="MobiDB-lite"/>
    </source>
</evidence>
<dbReference type="PROSITE" id="PS50268">
    <property type="entry name" value="CADHERIN_2"/>
    <property type="match status" value="1"/>
</dbReference>
<dbReference type="InterPro" id="IPR013783">
    <property type="entry name" value="Ig-like_fold"/>
</dbReference>
<organism evidence="4 5">
    <name type="scientific">Aquimarina rubra</name>
    <dbReference type="NCBI Taxonomy" id="1920033"/>
    <lineage>
        <taxon>Bacteria</taxon>
        <taxon>Pseudomonadati</taxon>
        <taxon>Bacteroidota</taxon>
        <taxon>Flavobacteriia</taxon>
        <taxon>Flavobacteriales</taxon>
        <taxon>Flavobacteriaceae</taxon>
        <taxon>Aquimarina</taxon>
    </lineage>
</organism>
<dbReference type="SMART" id="SM00089">
    <property type="entry name" value="PKD"/>
    <property type="match status" value="2"/>
</dbReference>
<dbReference type="InterPro" id="IPR022409">
    <property type="entry name" value="PKD/Chitinase_dom"/>
</dbReference>
<reference evidence="5" key="1">
    <citation type="journal article" date="2019" name="Int. J. Syst. Evol. Microbiol.">
        <title>The Global Catalogue of Microorganisms (GCM) 10K type strain sequencing project: providing services to taxonomists for standard genome sequencing and annotation.</title>
        <authorList>
            <consortium name="The Broad Institute Genomics Platform"/>
            <consortium name="The Broad Institute Genome Sequencing Center for Infectious Disease"/>
            <person name="Wu L."/>
            <person name="Ma J."/>
        </authorList>
    </citation>
    <scope>NUCLEOTIDE SEQUENCE [LARGE SCALE GENOMIC DNA]</scope>
    <source>
        <strain evidence="5">KCTC 52274</strain>
    </source>
</reference>